<dbReference type="GO" id="GO:0004984">
    <property type="term" value="F:olfactory receptor activity"/>
    <property type="evidence" value="ECO:0007669"/>
    <property type="project" value="InterPro"/>
</dbReference>
<dbReference type="GO" id="GO:0005886">
    <property type="term" value="C:plasma membrane"/>
    <property type="evidence" value="ECO:0007669"/>
    <property type="project" value="UniProtKB-SubCell"/>
</dbReference>
<proteinExistence type="inferred from homology"/>
<accession>A0A6P3FFP4</accession>
<evidence type="ECO:0000256" key="1">
    <source>
        <dbReference type="ARBA" id="ARBA00004651"/>
    </source>
</evidence>
<feature type="transmembrane region" description="Helical" evidence="12">
    <location>
        <begin position="98"/>
        <end position="120"/>
    </location>
</feature>
<keyword evidence="3 12" id="KW-0716">Sensory transduction</keyword>
<evidence type="ECO:0000259" key="13">
    <source>
        <dbReference type="PROSITE" id="PS50262"/>
    </source>
</evidence>
<feature type="transmembrane region" description="Helical" evidence="12">
    <location>
        <begin position="197"/>
        <end position="216"/>
    </location>
</feature>
<evidence type="ECO:0000256" key="9">
    <source>
        <dbReference type="ARBA" id="ARBA00023170"/>
    </source>
</evidence>
<dbReference type="PRINTS" id="PR00237">
    <property type="entry name" value="GPCRRHODOPSN"/>
</dbReference>
<evidence type="ECO:0000256" key="8">
    <source>
        <dbReference type="ARBA" id="ARBA00023136"/>
    </source>
</evidence>
<dbReference type="Proteomes" id="UP000515203">
    <property type="component" value="Unplaced"/>
</dbReference>
<keyword evidence="14" id="KW-1185">Reference proteome</keyword>
<keyword evidence="10 11" id="KW-0807">Transducer</keyword>
<keyword evidence="2 12" id="KW-1003">Cell membrane</keyword>
<organism evidence="14 15">
    <name type="scientific">Octodon degus</name>
    <name type="common">Degu</name>
    <name type="synonym">Sciurus degus</name>
    <dbReference type="NCBI Taxonomy" id="10160"/>
    <lineage>
        <taxon>Eukaryota</taxon>
        <taxon>Metazoa</taxon>
        <taxon>Chordata</taxon>
        <taxon>Craniata</taxon>
        <taxon>Vertebrata</taxon>
        <taxon>Euteleostomi</taxon>
        <taxon>Mammalia</taxon>
        <taxon>Eutheria</taxon>
        <taxon>Euarchontoglires</taxon>
        <taxon>Glires</taxon>
        <taxon>Rodentia</taxon>
        <taxon>Hystricomorpha</taxon>
        <taxon>Octodontidae</taxon>
        <taxon>Octodon</taxon>
    </lineage>
</organism>
<dbReference type="InParanoid" id="A0A6P3FFP4"/>
<evidence type="ECO:0000256" key="2">
    <source>
        <dbReference type="ARBA" id="ARBA00022475"/>
    </source>
</evidence>
<dbReference type="PROSITE" id="PS50262">
    <property type="entry name" value="G_PROTEIN_RECEP_F1_2"/>
    <property type="match status" value="1"/>
</dbReference>
<keyword evidence="8 12" id="KW-0472">Membrane</keyword>
<dbReference type="InterPro" id="IPR000276">
    <property type="entry name" value="GPCR_Rhodpsn"/>
</dbReference>
<dbReference type="PROSITE" id="PS00237">
    <property type="entry name" value="G_PROTEIN_RECEP_F1_1"/>
    <property type="match status" value="1"/>
</dbReference>
<keyword evidence="6 12" id="KW-1133">Transmembrane helix</keyword>
<dbReference type="GeneID" id="101587926"/>
<reference evidence="15" key="1">
    <citation type="submission" date="2025-08" db="UniProtKB">
        <authorList>
            <consortium name="RefSeq"/>
        </authorList>
    </citation>
    <scope>IDENTIFICATION</scope>
</reference>
<evidence type="ECO:0000313" key="14">
    <source>
        <dbReference type="Proteomes" id="UP000515203"/>
    </source>
</evidence>
<dbReference type="Pfam" id="PF13853">
    <property type="entry name" value="7tm_4"/>
    <property type="match status" value="1"/>
</dbReference>
<comment type="similarity">
    <text evidence="11">Belongs to the G-protein coupled receptor 1 family.</text>
</comment>
<feature type="domain" description="G-protein coupled receptors family 1 profile" evidence="13">
    <location>
        <begin position="41"/>
        <end position="290"/>
    </location>
</feature>
<evidence type="ECO:0000256" key="7">
    <source>
        <dbReference type="ARBA" id="ARBA00023040"/>
    </source>
</evidence>
<name>A0A6P3FFP4_OCTDE</name>
<dbReference type="FunCoup" id="A0A6P3FFP4">
    <property type="interactions" value="564"/>
</dbReference>
<feature type="transmembrane region" description="Helical" evidence="12">
    <location>
        <begin position="140"/>
        <end position="158"/>
    </location>
</feature>
<dbReference type="PANTHER" id="PTHR48001">
    <property type="entry name" value="OLFACTORY RECEPTOR"/>
    <property type="match status" value="1"/>
</dbReference>
<keyword evidence="7 11" id="KW-0297">G-protein coupled receptor</keyword>
<dbReference type="CDD" id="cd15234">
    <property type="entry name" value="7tmA_OR7-like"/>
    <property type="match status" value="1"/>
</dbReference>
<sequence>MEARNQTAISEFLLLGLTEDPDLQPLIFSLFLVIYLVTVLGNMLIILAVISDSHLHTPMYFFLSNLSLNDICMSTTTVPNMLVNIQTRDRSISYTGCLAQIGLALVFGGLENCLLAVMAYDRYVAICHPLRYTVIMSTRLCVLLSLFSLGISIVYGLLHSLMILRLSFSSVVKIPHFFCELPQIIKLTCSDTSVDNIVIYVAAAIFCGVPVFGIMLSYTHIVSSVLRLSSSEGKYKAFSTCSSHLSVVFLFYGTGFGVYISSTVAASPQKTAVISAMYSVAPQLMNPFIYSLRNRDMKAVLWRLIARIVSVP</sequence>
<dbReference type="Gene3D" id="1.20.1070.10">
    <property type="entry name" value="Rhodopsin 7-helix transmembrane proteins"/>
    <property type="match status" value="1"/>
</dbReference>
<comment type="subcellular location">
    <subcellularLocation>
        <location evidence="1 12">Cell membrane</location>
        <topology evidence="1 12">Multi-pass membrane protein</topology>
    </subcellularLocation>
</comment>
<feature type="transmembrane region" description="Helical" evidence="12">
    <location>
        <begin position="237"/>
        <end position="260"/>
    </location>
</feature>
<protein>
    <recommendedName>
        <fullName evidence="12">Olfactory receptor</fullName>
    </recommendedName>
</protein>
<keyword evidence="9 11" id="KW-0675">Receptor</keyword>
<evidence type="ECO:0000256" key="6">
    <source>
        <dbReference type="ARBA" id="ARBA00022989"/>
    </source>
</evidence>
<evidence type="ECO:0000256" key="5">
    <source>
        <dbReference type="ARBA" id="ARBA00022725"/>
    </source>
</evidence>
<dbReference type="PRINTS" id="PR00245">
    <property type="entry name" value="OLFACTORYR"/>
</dbReference>
<dbReference type="SUPFAM" id="SSF81321">
    <property type="entry name" value="Family A G protein-coupled receptor-like"/>
    <property type="match status" value="1"/>
</dbReference>
<evidence type="ECO:0000256" key="3">
    <source>
        <dbReference type="ARBA" id="ARBA00022606"/>
    </source>
</evidence>
<dbReference type="InterPro" id="IPR000725">
    <property type="entry name" value="Olfact_rcpt"/>
</dbReference>
<feature type="transmembrane region" description="Helical" evidence="12">
    <location>
        <begin position="272"/>
        <end position="292"/>
    </location>
</feature>
<dbReference type="GO" id="GO:0004930">
    <property type="term" value="F:G protein-coupled receptor activity"/>
    <property type="evidence" value="ECO:0007669"/>
    <property type="project" value="UniProtKB-KW"/>
</dbReference>
<dbReference type="FunFam" id="1.20.1070.10:FF:000009">
    <property type="entry name" value="Olfactory receptor"/>
    <property type="match status" value="1"/>
</dbReference>
<dbReference type="RefSeq" id="XP_004644962.1">
    <property type="nucleotide sequence ID" value="XM_004644905.2"/>
</dbReference>
<keyword evidence="5 12" id="KW-0552">Olfaction</keyword>
<dbReference type="InterPro" id="IPR017452">
    <property type="entry name" value="GPCR_Rhodpsn_7TM"/>
</dbReference>
<evidence type="ECO:0000256" key="4">
    <source>
        <dbReference type="ARBA" id="ARBA00022692"/>
    </source>
</evidence>
<evidence type="ECO:0000313" key="15">
    <source>
        <dbReference type="RefSeq" id="XP_004644962.1"/>
    </source>
</evidence>
<keyword evidence="4 11" id="KW-0812">Transmembrane</keyword>
<dbReference type="AlphaFoldDB" id="A0A6P3FFP4"/>
<evidence type="ECO:0000256" key="12">
    <source>
        <dbReference type="RuleBase" id="RU363047"/>
    </source>
</evidence>
<feature type="transmembrane region" description="Helical" evidence="12">
    <location>
        <begin position="26"/>
        <end position="50"/>
    </location>
</feature>
<evidence type="ECO:0000256" key="11">
    <source>
        <dbReference type="RuleBase" id="RU000688"/>
    </source>
</evidence>
<gene>
    <name evidence="15" type="primary">LOC101587926</name>
</gene>
<dbReference type="OrthoDB" id="9444602at2759"/>
<evidence type="ECO:0000256" key="10">
    <source>
        <dbReference type="ARBA" id="ARBA00023224"/>
    </source>
</evidence>